<reference evidence="4" key="1">
    <citation type="journal article" date="2021" name="J Fungi (Basel)">
        <title>Virulence traits and population genomics of the black yeast Aureobasidium melanogenum.</title>
        <authorList>
            <person name="Cernosa A."/>
            <person name="Sun X."/>
            <person name="Gostincar C."/>
            <person name="Fang C."/>
            <person name="Gunde-Cimerman N."/>
            <person name="Song Z."/>
        </authorList>
    </citation>
    <scope>NUCLEOTIDE SEQUENCE</scope>
    <source>
        <strain evidence="4">EXF-9911</strain>
    </source>
</reference>
<proteinExistence type="predicted"/>
<feature type="transmembrane region" description="Helical" evidence="1">
    <location>
        <begin position="753"/>
        <end position="773"/>
    </location>
</feature>
<dbReference type="PANTHER" id="PTHR35408">
    <property type="entry name" value="CHROMOSOME 15, WHOLE GENOME SHOTGUN SEQUENCE"/>
    <property type="match status" value="1"/>
</dbReference>
<evidence type="ECO:0000259" key="3">
    <source>
        <dbReference type="Pfam" id="PF25550"/>
    </source>
</evidence>
<dbReference type="OrthoDB" id="38531at2759"/>
<accession>A0A9P8J750</accession>
<keyword evidence="1" id="KW-0472">Membrane</keyword>
<name>A0A9P8J750_AURME</name>
<keyword evidence="1" id="KW-1133">Transmembrane helix</keyword>
<evidence type="ECO:0000256" key="1">
    <source>
        <dbReference type="SAM" id="Phobius"/>
    </source>
</evidence>
<protein>
    <recommendedName>
        <fullName evidence="6">Glycosyltransferase 2-like domain-containing protein</fullName>
    </recommendedName>
</protein>
<dbReference type="Pfam" id="PF25550">
    <property type="entry name" value="DUF7928"/>
    <property type="match status" value="1"/>
</dbReference>
<feature type="transmembrane region" description="Helical" evidence="1">
    <location>
        <begin position="688"/>
        <end position="708"/>
    </location>
</feature>
<feature type="transmembrane region" description="Helical" evidence="1">
    <location>
        <begin position="720"/>
        <end position="741"/>
    </location>
</feature>
<gene>
    <name evidence="4" type="ORF">KCU76_g9792</name>
</gene>
<organism evidence="4 5">
    <name type="scientific">Aureobasidium melanogenum</name>
    <name type="common">Aureobasidium pullulans var. melanogenum</name>
    <dbReference type="NCBI Taxonomy" id="46634"/>
    <lineage>
        <taxon>Eukaryota</taxon>
        <taxon>Fungi</taxon>
        <taxon>Dikarya</taxon>
        <taxon>Ascomycota</taxon>
        <taxon>Pezizomycotina</taxon>
        <taxon>Dothideomycetes</taxon>
        <taxon>Dothideomycetidae</taxon>
        <taxon>Dothideales</taxon>
        <taxon>Saccotheciaceae</taxon>
        <taxon>Aureobasidium</taxon>
    </lineage>
</organism>
<dbReference type="Gene3D" id="3.90.550.10">
    <property type="entry name" value="Spore Coat Polysaccharide Biosynthesis Protein SpsA, Chain A"/>
    <property type="match status" value="1"/>
</dbReference>
<keyword evidence="1" id="KW-0812">Transmembrane</keyword>
<dbReference type="InterPro" id="IPR001173">
    <property type="entry name" value="Glyco_trans_2-like"/>
</dbReference>
<sequence length="872" mass="98512">MGLKSYFRKPVDKHVEAPDVAQPAIDAFTLRDLASRLPSSPDSADAQVAAMQRLHDTKYGVMVNHIWSQQAQLLWYAGEEDEGVVIKSGRDKYVCCPPDLERPDGFFEAIKALNVKSAMTVNTRVIRILMENNDGSSIPIRDDLRIQVLPDISYLSRCAKHQFAAFIADRGILVVWDDQPENLVNRVDKIEKGLMAMIWSIRAEEDYSEKENKTTNVSVHELDITESEDGSTEKPRRIVLLHSITTAFTLCLMIVTIGTGYRKIVGEIAYDHSYTRLALIATVPPTIWVSFFFFQSLVATIFQIFGPISQVQRNTKFYSGLPPKRLAAGSPLPHVTIQCPVYKEGLDSVIAPTVYSIKAAISTYEMQGGTANIFINDDGMQLLPLEEARARQDFYEEHSIGWVARPRHDPKGEHGPAPFLRRGKFKKASNMNYALWVSNRVEDKMSSPNPRPQYWTQEHEAASYVKALEEVIEEDDNRTWADGNIRMGDFILLIDSDTRVPVDCLLDAVSEMTASPQVAIIQYTSGVMNVTKSFFENGITFFTNLIYTQIKYAIANGDVAPFVGHNAILRWSAVQDIAYDCPLDLKEKYWSEATVSEDFDMALRLQTAGYLVRLGAYTGDGFKEGVSLTVYDELARWEKYAYGCSELVFHPLRYWPTRGPFTKLFRSFITSGIPFPSKLTTMSYIGTYYAIGCAWLLTVVNYFIVGWYNTVLDKYYLNSFQVYLSVIVVFTGLGNLALAILRYRMGEQSLLSALLTNLMWIPLMSIFLGGLSLHVSQALVSHLVGIDMNWGATSKEAENTTFFKEVPKVIKNFKFTFLLCIMGSIGMVMLAFVVPDFWRINQFFCIFPLATVIVSHFMLPIVLNPSLMLFTW</sequence>
<dbReference type="AlphaFoldDB" id="A0A9P8J750"/>
<feature type="domain" description="Glycosyltransferase 2-like" evidence="2">
    <location>
        <begin position="490"/>
        <end position="704"/>
    </location>
</feature>
<evidence type="ECO:0000313" key="5">
    <source>
        <dbReference type="Proteomes" id="UP000779574"/>
    </source>
</evidence>
<feature type="transmembrane region" description="Helical" evidence="1">
    <location>
        <begin position="843"/>
        <end position="863"/>
    </location>
</feature>
<comment type="caution">
    <text evidence="4">The sequence shown here is derived from an EMBL/GenBank/DDBJ whole genome shotgun (WGS) entry which is preliminary data.</text>
</comment>
<dbReference type="InterPro" id="IPR057688">
    <property type="entry name" value="DUF7928"/>
</dbReference>
<reference evidence="4" key="2">
    <citation type="submission" date="2021-08" db="EMBL/GenBank/DDBJ databases">
        <authorList>
            <person name="Gostincar C."/>
            <person name="Sun X."/>
            <person name="Song Z."/>
            <person name="Gunde-Cimerman N."/>
        </authorList>
    </citation>
    <scope>NUCLEOTIDE SEQUENCE</scope>
    <source>
        <strain evidence="4">EXF-9911</strain>
    </source>
</reference>
<feature type="transmembrane region" description="Helical" evidence="1">
    <location>
        <begin position="277"/>
        <end position="305"/>
    </location>
</feature>
<feature type="transmembrane region" description="Helical" evidence="1">
    <location>
        <begin position="815"/>
        <end position="834"/>
    </location>
</feature>
<feature type="non-terminal residue" evidence="4">
    <location>
        <position position="872"/>
    </location>
</feature>
<dbReference type="PANTHER" id="PTHR35408:SF1">
    <property type="entry name" value="GLYCOSYLTRANSFERASE 2-LIKE DOMAIN-CONTAINING PROTEIN"/>
    <property type="match status" value="1"/>
</dbReference>
<feature type="transmembrane region" description="Helical" evidence="1">
    <location>
        <begin position="238"/>
        <end position="257"/>
    </location>
</feature>
<dbReference type="Proteomes" id="UP000779574">
    <property type="component" value="Unassembled WGS sequence"/>
</dbReference>
<evidence type="ECO:0008006" key="6">
    <source>
        <dbReference type="Google" id="ProtNLM"/>
    </source>
</evidence>
<dbReference type="InterPro" id="IPR029044">
    <property type="entry name" value="Nucleotide-diphossugar_trans"/>
</dbReference>
<feature type="domain" description="DUF7928" evidence="3">
    <location>
        <begin position="58"/>
        <end position="208"/>
    </location>
</feature>
<dbReference type="EMBL" id="JAHFXF010000415">
    <property type="protein sequence ID" value="KAG9688185.1"/>
    <property type="molecule type" value="Genomic_DNA"/>
</dbReference>
<evidence type="ECO:0000313" key="4">
    <source>
        <dbReference type="EMBL" id="KAG9688185.1"/>
    </source>
</evidence>
<dbReference type="Pfam" id="PF13632">
    <property type="entry name" value="Glyco_trans_2_3"/>
    <property type="match status" value="1"/>
</dbReference>
<evidence type="ECO:0000259" key="2">
    <source>
        <dbReference type="Pfam" id="PF13632"/>
    </source>
</evidence>
<dbReference type="SUPFAM" id="SSF53448">
    <property type="entry name" value="Nucleotide-diphospho-sugar transferases"/>
    <property type="match status" value="1"/>
</dbReference>